<keyword evidence="1" id="KW-1133">Transmembrane helix</keyword>
<gene>
    <name evidence="2" type="ORF">A3Q41_04733</name>
</gene>
<reference evidence="2 3" key="1">
    <citation type="journal article" date="2016" name="Genome Announc.">
        <title>Complete Genome and Plasmid Sequences for Rhodococcus fascians D188 and Draft Sequences for Rhodococcus Isolates PBTS 1 and PBTS 2.</title>
        <authorList>
            <person name="Stamler R.A."/>
            <person name="Vereecke D."/>
            <person name="Zhang Y."/>
            <person name="Schilkey F."/>
            <person name="Devitt N."/>
            <person name="Randall J.J."/>
        </authorList>
    </citation>
    <scope>NUCLEOTIDE SEQUENCE [LARGE SCALE GENOMIC DNA]</scope>
    <source>
        <strain evidence="2 3">PBTS2</strain>
    </source>
</reference>
<protein>
    <submittedName>
        <fullName evidence="2">Uncharacterized protein</fullName>
    </submittedName>
</protein>
<organism evidence="2 3">
    <name type="scientific">Rhodococcoides fascians</name>
    <name type="common">Rhodococcus fascians</name>
    <dbReference type="NCBI Taxonomy" id="1828"/>
    <lineage>
        <taxon>Bacteria</taxon>
        <taxon>Bacillati</taxon>
        <taxon>Actinomycetota</taxon>
        <taxon>Actinomycetes</taxon>
        <taxon>Mycobacteriales</taxon>
        <taxon>Nocardiaceae</taxon>
        <taxon>Rhodococcoides</taxon>
    </lineage>
</organism>
<accession>A0A143QTX5</accession>
<feature type="transmembrane region" description="Helical" evidence="1">
    <location>
        <begin position="53"/>
        <end position="70"/>
    </location>
</feature>
<evidence type="ECO:0000256" key="1">
    <source>
        <dbReference type="SAM" id="Phobius"/>
    </source>
</evidence>
<feature type="transmembrane region" description="Helical" evidence="1">
    <location>
        <begin position="90"/>
        <end position="110"/>
    </location>
</feature>
<evidence type="ECO:0000313" key="3">
    <source>
        <dbReference type="Proteomes" id="UP000076038"/>
    </source>
</evidence>
<name>A0A143QTX5_RHOFA</name>
<proteinExistence type="predicted"/>
<dbReference type="EMBL" id="CP015220">
    <property type="protein sequence ID" value="AMY25997.1"/>
    <property type="molecule type" value="Genomic_DNA"/>
</dbReference>
<dbReference type="PATRIC" id="fig|1653479.3.peg.4788"/>
<dbReference type="KEGG" id="rhs:A3Q41_04733"/>
<keyword evidence="1" id="KW-0812">Transmembrane</keyword>
<keyword evidence="3" id="KW-1185">Reference proteome</keyword>
<dbReference type="AlphaFoldDB" id="A0A143QTX5"/>
<feature type="transmembrane region" description="Helical" evidence="1">
    <location>
        <begin position="23"/>
        <end position="46"/>
    </location>
</feature>
<evidence type="ECO:0000313" key="2">
    <source>
        <dbReference type="EMBL" id="AMY25997.1"/>
    </source>
</evidence>
<dbReference type="Proteomes" id="UP000076038">
    <property type="component" value="Chromosome"/>
</dbReference>
<keyword evidence="1" id="KW-0472">Membrane</keyword>
<sequence>MLVDRCAAALAVISAVLHLRMGIGSATGVVVTAMAAVCLLCAADLWRSTSNRAWVVMAVSSAVMLLAHASGPAGHHHADVTDVVRSAGSVSFASACAAVELLLAAVVVFLRTRRIPPKLLHHRLQELR</sequence>
<reference evidence="3" key="2">
    <citation type="submission" date="2016-04" db="EMBL/GenBank/DDBJ databases">
        <title>Complete Genome and Plasmid Sequences for Rhodococcus fascians D188 and Draft Sequences for Rhodococcus spp. Isolates PBTS 1 and PBTS 2.</title>
        <authorList>
            <person name="Stamer R."/>
            <person name="Vereecke D."/>
            <person name="Zhang Y."/>
            <person name="Schilkey F."/>
            <person name="Devitt N."/>
            <person name="Randall J."/>
        </authorList>
    </citation>
    <scope>NUCLEOTIDE SEQUENCE [LARGE SCALE GENOMIC DNA]</scope>
    <source>
        <strain evidence="3">PBTS2</strain>
    </source>
</reference>